<protein>
    <submittedName>
        <fullName evidence="2">Uncharacterized protein</fullName>
    </submittedName>
</protein>
<dbReference type="SUPFAM" id="SSF74653">
    <property type="entry name" value="TolA/TonB C-terminal domain"/>
    <property type="match status" value="1"/>
</dbReference>
<keyword evidence="3" id="KW-1185">Reference proteome</keyword>
<evidence type="ECO:0000313" key="2">
    <source>
        <dbReference type="EMBL" id="TCI13004.1"/>
    </source>
</evidence>
<name>A0A4R0Z061_9GAMM</name>
<keyword evidence="1" id="KW-0732">Signal</keyword>
<proteinExistence type="predicted"/>
<dbReference type="EMBL" id="SJTG01000001">
    <property type="protein sequence ID" value="TCI13004.1"/>
    <property type="molecule type" value="Genomic_DNA"/>
</dbReference>
<reference evidence="2 3" key="1">
    <citation type="submission" date="2019-02" db="EMBL/GenBank/DDBJ databases">
        <title>Dyella amyloliquefaciens sp. nov., isolated from forest soil.</title>
        <authorList>
            <person name="Gao Z.-H."/>
            <person name="Qiu L.-H."/>
        </authorList>
    </citation>
    <scope>NUCLEOTIDE SEQUENCE [LARGE SCALE GENOMIC DNA]</scope>
    <source>
        <strain evidence="2 3">KACC 12747</strain>
    </source>
</reference>
<evidence type="ECO:0000313" key="3">
    <source>
        <dbReference type="Proteomes" id="UP000291822"/>
    </source>
</evidence>
<sequence length="119" mass="13133">MSMLPFLIFALSAPANAGSCQLLMDKYDEMPFHGEALVLKRGEFKVSPHVLGRSQFAACAIISFQIDDDGNAVGPKVVEYWPSRGVGEAARTSLRDYKFNMGDHGKRYVLFLQYNGAAI</sequence>
<feature type="chain" id="PRO_5020888687" evidence="1">
    <location>
        <begin position="18"/>
        <end position="119"/>
    </location>
</feature>
<feature type="signal peptide" evidence="1">
    <location>
        <begin position="1"/>
        <end position="17"/>
    </location>
</feature>
<evidence type="ECO:0000256" key="1">
    <source>
        <dbReference type="SAM" id="SignalP"/>
    </source>
</evidence>
<comment type="caution">
    <text evidence="2">The sequence shown here is derived from an EMBL/GenBank/DDBJ whole genome shotgun (WGS) entry which is preliminary data.</text>
</comment>
<gene>
    <name evidence="2" type="ORF">EZM97_06760</name>
</gene>
<accession>A0A4R0Z061</accession>
<dbReference type="RefSeq" id="WP_131150213.1">
    <property type="nucleotide sequence ID" value="NZ_SJTG01000001.1"/>
</dbReference>
<organism evidence="2 3">
    <name type="scientific">Dyella soli</name>
    <dbReference type="NCBI Taxonomy" id="522319"/>
    <lineage>
        <taxon>Bacteria</taxon>
        <taxon>Pseudomonadati</taxon>
        <taxon>Pseudomonadota</taxon>
        <taxon>Gammaproteobacteria</taxon>
        <taxon>Lysobacterales</taxon>
        <taxon>Rhodanobacteraceae</taxon>
        <taxon>Dyella</taxon>
    </lineage>
</organism>
<dbReference type="Proteomes" id="UP000291822">
    <property type="component" value="Unassembled WGS sequence"/>
</dbReference>
<dbReference type="AlphaFoldDB" id="A0A4R0Z061"/>